<dbReference type="PROSITE" id="PS51724">
    <property type="entry name" value="SPOR"/>
    <property type="match status" value="1"/>
</dbReference>
<evidence type="ECO:0000313" key="8">
    <source>
        <dbReference type="Proteomes" id="UP000014975"/>
    </source>
</evidence>
<dbReference type="PROSITE" id="PS50005">
    <property type="entry name" value="TPR"/>
    <property type="match status" value="2"/>
</dbReference>
<dbReference type="InterPro" id="IPR007730">
    <property type="entry name" value="SPOR-like_dom"/>
</dbReference>
<proteinExistence type="predicted"/>
<keyword evidence="1" id="KW-0677">Repeat</keyword>
<feature type="signal peptide" evidence="5">
    <location>
        <begin position="1"/>
        <end position="21"/>
    </location>
</feature>
<dbReference type="Pfam" id="PF05036">
    <property type="entry name" value="SPOR"/>
    <property type="match status" value="1"/>
</dbReference>
<keyword evidence="2 3" id="KW-0802">TPR repeat</keyword>
<gene>
    <name evidence="7" type="ORF">dsat_0844</name>
</gene>
<dbReference type="EMBL" id="ATHI01000028">
    <property type="protein sequence ID" value="EPR31520.1"/>
    <property type="molecule type" value="Genomic_DNA"/>
</dbReference>
<keyword evidence="5" id="KW-0732">Signal</keyword>
<accession>S7T4U5</accession>
<dbReference type="eggNOG" id="COG0457">
    <property type="taxonomic scope" value="Bacteria"/>
</dbReference>
<dbReference type="eggNOG" id="COG3087">
    <property type="taxonomic scope" value="Bacteria"/>
</dbReference>
<feature type="domain" description="SPOR" evidence="6">
    <location>
        <begin position="421"/>
        <end position="503"/>
    </location>
</feature>
<dbReference type="Pfam" id="PF14559">
    <property type="entry name" value="TPR_19"/>
    <property type="match status" value="1"/>
</dbReference>
<dbReference type="PANTHER" id="PTHR44227">
    <property type="match status" value="1"/>
</dbReference>
<evidence type="ECO:0000256" key="3">
    <source>
        <dbReference type="PROSITE-ProRule" id="PRU00339"/>
    </source>
</evidence>
<dbReference type="Pfam" id="PF00515">
    <property type="entry name" value="TPR_1"/>
    <property type="match status" value="1"/>
</dbReference>
<organism evidence="7 8">
    <name type="scientific">Alkalidesulfovibrio alkalitolerans DSM 16529</name>
    <dbReference type="NCBI Taxonomy" id="1121439"/>
    <lineage>
        <taxon>Bacteria</taxon>
        <taxon>Pseudomonadati</taxon>
        <taxon>Thermodesulfobacteriota</taxon>
        <taxon>Desulfovibrionia</taxon>
        <taxon>Desulfovibrionales</taxon>
        <taxon>Desulfovibrionaceae</taxon>
        <taxon>Alkalidesulfovibrio</taxon>
    </lineage>
</organism>
<dbReference type="InterPro" id="IPR036680">
    <property type="entry name" value="SPOR-like_sf"/>
</dbReference>
<dbReference type="Pfam" id="PF13432">
    <property type="entry name" value="TPR_16"/>
    <property type="match status" value="1"/>
</dbReference>
<sequence length="521" mass="55183">MHASSSLIRCLAVLILLAALAGCAGTGMSEGPNSMRDWLFALDNPGAEMSYEQHLAMGRTMLEHGDFKEAAFHAAKAGEKRADGTEAILLAADIQRRAGQTQEAMERVSQVLAREPDNAQAHLLAGRIYMAVALDDEAMRHLEKAVRGKDAFEANMLRGMIYDRRQEHAKAAQAFEAALAERPGNAEALNNLGVARMMQDRLPEAVSAFSEATRIAGASARVCNNLGLALARQGRTDEALQAFLCAGTPAQAHNNLGYVLFLKGDYDAALVHLEQAVALSPVFYPQASENLKRARLAAVHSPRPAFSDQAFGRIPESGGQPDKPRNAKPVFVPATLSVESVAAVPAPVIHEKSAQPNAPAILASERTAVLEQSKAVEPAEAAMKGASPTPDETAVLEPAIPAVKVDAVKPVATPGVQAATTSGEAKWALLLSSWKSEEAARAHFESLAAKGVEVELARADLGEKGVWHRVLFGRFATGAQALAAKESSPEGLALGQSVPVRREGVVENSSTSRLAESVKSI</sequence>
<evidence type="ECO:0000313" key="7">
    <source>
        <dbReference type="EMBL" id="EPR31520.1"/>
    </source>
</evidence>
<feature type="region of interest" description="Disordered" evidence="4">
    <location>
        <begin position="307"/>
        <end position="327"/>
    </location>
</feature>
<feature type="repeat" description="TPR" evidence="3">
    <location>
        <begin position="152"/>
        <end position="185"/>
    </location>
</feature>
<dbReference type="GO" id="GO:0042834">
    <property type="term" value="F:peptidoglycan binding"/>
    <property type="evidence" value="ECO:0007669"/>
    <property type="project" value="InterPro"/>
</dbReference>
<dbReference type="SMART" id="SM00028">
    <property type="entry name" value="TPR"/>
    <property type="match status" value="5"/>
</dbReference>
<dbReference type="STRING" id="1121439.dsat_0844"/>
<dbReference type="InterPro" id="IPR019734">
    <property type="entry name" value="TPR_rpt"/>
</dbReference>
<feature type="chain" id="PRO_5004544838" evidence="5">
    <location>
        <begin position="22"/>
        <end position="521"/>
    </location>
</feature>
<dbReference type="SUPFAM" id="SSF48452">
    <property type="entry name" value="TPR-like"/>
    <property type="match status" value="1"/>
</dbReference>
<dbReference type="Proteomes" id="UP000014975">
    <property type="component" value="Unassembled WGS sequence"/>
</dbReference>
<dbReference type="SUPFAM" id="SSF110997">
    <property type="entry name" value="Sporulation related repeat"/>
    <property type="match status" value="1"/>
</dbReference>
<dbReference type="PATRIC" id="fig|1121439.3.peg.2213"/>
<dbReference type="Gene3D" id="1.25.40.10">
    <property type="entry name" value="Tetratricopeptide repeat domain"/>
    <property type="match status" value="3"/>
</dbReference>
<dbReference type="Pfam" id="PF13374">
    <property type="entry name" value="TPR_10"/>
    <property type="match status" value="1"/>
</dbReference>
<protein>
    <submittedName>
        <fullName evidence="7">Tetratricopeptide TPR_1 repeat-containing protein</fullName>
    </submittedName>
</protein>
<dbReference type="InterPro" id="IPR052346">
    <property type="entry name" value="O-mannosyl-transferase_TMTC"/>
</dbReference>
<feature type="repeat" description="TPR" evidence="3">
    <location>
        <begin position="250"/>
        <end position="283"/>
    </location>
</feature>
<dbReference type="InterPro" id="IPR011990">
    <property type="entry name" value="TPR-like_helical_dom_sf"/>
</dbReference>
<dbReference type="PANTHER" id="PTHR44227:SF3">
    <property type="entry name" value="PROTEIN O-MANNOSYL-TRANSFERASE TMTC4"/>
    <property type="match status" value="1"/>
</dbReference>
<dbReference type="RefSeq" id="WP_020887541.1">
    <property type="nucleotide sequence ID" value="NZ_ATHI01000028.1"/>
</dbReference>
<dbReference type="AlphaFoldDB" id="S7T4U5"/>
<comment type="caution">
    <text evidence="7">The sequence shown here is derived from an EMBL/GenBank/DDBJ whole genome shotgun (WGS) entry which is preliminary data.</text>
</comment>
<keyword evidence="8" id="KW-1185">Reference proteome</keyword>
<dbReference type="PROSITE" id="PS50293">
    <property type="entry name" value="TPR_REGION"/>
    <property type="match status" value="1"/>
</dbReference>
<evidence type="ECO:0000256" key="4">
    <source>
        <dbReference type="SAM" id="MobiDB-lite"/>
    </source>
</evidence>
<dbReference type="Gene3D" id="3.30.70.1070">
    <property type="entry name" value="Sporulation related repeat"/>
    <property type="match status" value="1"/>
</dbReference>
<dbReference type="OrthoDB" id="5458866at2"/>
<evidence type="ECO:0000259" key="6">
    <source>
        <dbReference type="PROSITE" id="PS51724"/>
    </source>
</evidence>
<name>S7T4U5_9BACT</name>
<reference evidence="7 8" key="1">
    <citation type="journal article" date="2013" name="Genome Announc.">
        <title>Draft genome sequences for three mercury-methylating, sulfate-reducing bacteria.</title>
        <authorList>
            <person name="Brown S.D."/>
            <person name="Hurt R.A.Jr."/>
            <person name="Gilmour C.C."/>
            <person name="Elias D.A."/>
        </authorList>
    </citation>
    <scope>NUCLEOTIDE SEQUENCE [LARGE SCALE GENOMIC DNA]</scope>
    <source>
        <strain evidence="7 8">DSM 16529</strain>
    </source>
</reference>
<evidence type="ECO:0000256" key="2">
    <source>
        <dbReference type="ARBA" id="ARBA00022803"/>
    </source>
</evidence>
<evidence type="ECO:0000256" key="1">
    <source>
        <dbReference type="ARBA" id="ARBA00022737"/>
    </source>
</evidence>
<evidence type="ECO:0000256" key="5">
    <source>
        <dbReference type="SAM" id="SignalP"/>
    </source>
</evidence>